<reference evidence="25" key="1">
    <citation type="journal article" date="2023" name="Science">
        <title>Genome structures resolve the early diversification of teleost fishes.</title>
        <authorList>
            <person name="Parey E."/>
            <person name="Louis A."/>
            <person name="Montfort J."/>
            <person name="Bouchez O."/>
            <person name="Roques C."/>
            <person name="Iampietro C."/>
            <person name="Lluch J."/>
            <person name="Castinel A."/>
            <person name="Donnadieu C."/>
            <person name="Desvignes T."/>
            <person name="Floi Bucao C."/>
            <person name="Jouanno E."/>
            <person name="Wen M."/>
            <person name="Mejri S."/>
            <person name="Dirks R."/>
            <person name="Jansen H."/>
            <person name="Henkel C."/>
            <person name="Chen W.J."/>
            <person name="Zahm M."/>
            <person name="Cabau C."/>
            <person name="Klopp C."/>
            <person name="Thompson A.W."/>
            <person name="Robinson-Rechavi M."/>
            <person name="Braasch I."/>
            <person name="Lecointre G."/>
            <person name="Bobe J."/>
            <person name="Postlethwait J.H."/>
            <person name="Berthelot C."/>
            <person name="Roest Crollius H."/>
            <person name="Guiguen Y."/>
        </authorList>
    </citation>
    <scope>NUCLEOTIDE SEQUENCE</scope>
    <source>
        <strain evidence="25">Concon-B</strain>
    </source>
</reference>
<evidence type="ECO:0000256" key="23">
    <source>
        <dbReference type="RuleBase" id="RU000363"/>
    </source>
</evidence>
<dbReference type="SUPFAM" id="SSF51735">
    <property type="entry name" value="NAD(P)-binding Rossmann-fold domains"/>
    <property type="match status" value="2"/>
</dbReference>
<accession>A0A9Q1I339</accession>
<feature type="compositionally biased region" description="Basic and acidic residues" evidence="24">
    <location>
        <begin position="1"/>
        <end position="10"/>
    </location>
</feature>
<comment type="caution">
    <text evidence="25">The sequence shown here is derived from an EMBL/GenBank/DDBJ whole genome shotgun (WGS) entry which is preliminary data.</text>
</comment>
<evidence type="ECO:0000313" key="25">
    <source>
        <dbReference type="EMBL" id="KAJ8276755.1"/>
    </source>
</evidence>
<feature type="region of interest" description="Disordered" evidence="24">
    <location>
        <begin position="1"/>
        <end position="22"/>
    </location>
</feature>
<comment type="catalytic activity">
    <reaction evidence="16">
        <text>resolvin D2 + NAD(+) = 7-oxoresolvin D2 + NADH + H(+)</text>
        <dbReference type="Rhea" id="RHEA:53584"/>
        <dbReference type="ChEBI" id="CHEBI:15378"/>
        <dbReference type="ChEBI" id="CHEBI:57540"/>
        <dbReference type="ChEBI" id="CHEBI:57945"/>
        <dbReference type="ChEBI" id="CHEBI:133367"/>
        <dbReference type="ChEBI" id="CHEBI:137497"/>
    </reaction>
    <physiologicalReaction direction="left-to-right" evidence="16">
        <dbReference type="Rhea" id="RHEA:53585"/>
    </physiologicalReaction>
</comment>
<comment type="catalytic activity">
    <reaction evidence="13">
        <text>15-oxo-(5S,6R)-dihydroxy-(7E,9E,11Z)-eicosatrienoate + NADH + H(+) = (5S,6R,15S)-trihydroxy-(7E,9E,11Z)-eicosatrienoate + NAD(+)</text>
        <dbReference type="Rhea" id="RHEA:41596"/>
        <dbReference type="ChEBI" id="CHEBI:15378"/>
        <dbReference type="ChEBI" id="CHEBI:57540"/>
        <dbReference type="ChEBI" id="CHEBI:57945"/>
        <dbReference type="ChEBI" id="CHEBI:78325"/>
        <dbReference type="ChEBI" id="CHEBI:78329"/>
    </reaction>
    <physiologicalReaction direction="left-to-right" evidence="13">
        <dbReference type="Rhea" id="RHEA:41597"/>
    </physiologicalReaction>
</comment>
<evidence type="ECO:0000256" key="19">
    <source>
        <dbReference type="ARBA" id="ARBA00048739"/>
    </source>
</evidence>
<comment type="catalytic activity">
    <reaction evidence="11">
        <text>resolvin D1 + NAD(+) = 8-oxoresolvin D1 + NADH + H(+)</text>
        <dbReference type="Rhea" id="RHEA:50124"/>
        <dbReference type="ChEBI" id="CHEBI:15378"/>
        <dbReference type="ChEBI" id="CHEBI:57540"/>
        <dbReference type="ChEBI" id="CHEBI:57945"/>
        <dbReference type="ChEBI" id="CHEBI:132079"/>
        <dbReference type="ChEBI" id="CHEBI:132080"/>
    </reaction>
    <physiologicalReaction direction="left-to-right" evidence="11">
        <dbReference type="Rhea" id="RHEA:50125"/>
    </physiologicalReaction>
</comment>
<comment type="catalytic activity">
    <reaction evidence="14">
        <text>(11R)-hydroxy-(5Z,8Z,12E,14Z)-eicosatetraenoate + NAD(+) = 11-oxo-(5Z,8Z,12E,14Z)-eicosatetraenoate + NADH + H(+)</text>
        <dbReference type="Rhea" id="RHEA:48640"/>
        <dbReference type="ChEBI" id="CHEBI:15378"/>
        <dbReference type="ChEBI" id="CHEBI:57540"/>
        <dbReference type="ChEBI" id="CHEBI:57945"/>
        <dbReference type="ChEBI" id="CHEBI:78836"/>
        <dbReference type="ChEBI" id="CHEBI:90697"/>
    </reaction>
    <physiologicalReaction direction="left-to-right" evidence="14">
        <dbReference type="Rhea" id="RHEA:48641"/>
    </physiologicalReaction>
</comment>
<dbReference type="PANTHER" id="PTHR44229">
    <property type="entry name" value="15-HYDROXYPROSTAGLANDIN DEHYDROGENASE [NAD(+)]"/>
    <property type="match status" value="1"/>
</dbReference>
<evidence type="ECO:0000256" key="9">
    <source>
        <dbReference type="ARBA" id="ARBA00045705"/>
    </source>
</evidence>
<keyword evidence="2" id="KW-0443">Lipid metabolism</keyword>
<dbReference type="GO" id="GO:0005737">
    <property type="term" value="C:cytoplasm"/>
    <property type="evidence" value="ECO:0007669"/>
    <property type="project" value="TreeGrafter"/>
</dbReference>
<dbReference type="GO" id="GO:0047034">
    <property type="term" value="F:15-hydroxyicosatetraenoate dehydrogenase activity"/>
    <property type="evidence" value="ECO:0007669"/>
    <property type="project" value="UniProtKB-EC"/>
</dbReference>
<name>A0A9Q1I339_CONCO</name>
<comment type="catalytic activity">
    <reaction evidence="12">
        <text>14-hydroxy-(4Z,7Z,10Z,12E,16Z,19Z)-docosahexaenoate + NAD(+) = 14-oxo-(4Z,7Z,10Z,12E,16Z,19Z)-docosahexaenoate + NADH + H(+)</text>
        <dbReference type="Rhea" id="RHEA:48952"/>
        <dbReference type="ChEBI" id="CHEBI:15378"/>
        <dbReference type="ChEBI" id="CHEBI:57540"/>
        <dbReference type="ChEBI" id="CHEBI:57945"/>
        <dbReference type="ChEBI" id="CHEBI:90866"/>
        <dbReference type="ChEBI" id="CHEBI:90867"/>
    </reaction>
    <physiologicalReaction direction="left-to-right" evidence="12">
        <dbReference type="Rhea" id="RHEA:48953"/>
    </physiologicalReaction>
</comment>
<evidence type="ECO:0000256" key="15">
    <source>
        <dbReference type="ARBA" id="ARBA00048170"/>
    </source>
</evidence>
<dbReference type="AlphaFoldDB" id="A0A9Q1I339"/>
<evidence type="ECO:0000256" key="10">
    <source>
        <dbReference type="ARBA" id="ARBA00047325"/>
    </source>
</evidence>
<comment type="catalytic activity">
    <reaction evidence="15">
        <text>resolvin D1 + NAD(+) = 17-oxoresolvin D1 + NADH + H(+)</text>
        <dbReference type="Rhea" id="RHEA:50128"/>
        <dbReference type="ChEBI" id="CHEBI:15378"/>
        <dbReference type="ChEBI" id="CHEBI:57540"/>
        <dbReference type="ChEBI" id="CHEBI:57945"/>
        <dbReference type="ChEBI" id="CHEBI:132079"/>
        <dbReference type="ChEBI" id="CHEBI:132081"/>
    </reaction>
    <physiologicalReaction direction="left-to-right" evidence="15">
        <dbReference type="Rhea" id="RHEA:50129"/>
    </physiologicalReaction>
</comment>
<evidence type="ECO:0000256" key="22">
    <source>
        <dbReference type="ARBA" id="ARBA00049188"/>
    </source>
</evidence>
<evidence type="ECO:0000256" key="20">
    <source>
        <dbReference type="ARBA" id="ARBA00048921"/>
    </source>
</evidence>
<dbReference type="PRINTS" id="PR00080">
    <property type="entry name" value="SDRFAMILY"/>
</dbReference>
<evidence type="ECO:0000256" key="7">
    <source>
        <dbReference type="ARBA" id="ARBA00041812"/>
    </source>
</evidence>
<evidence type="ECO:0000256" key="8">
    <source>
        <dbReference type="ARBA" id="ARBA00042026"/>
    </source>
</evidence>
<keyword evidence="2" id="KW-0276">Fatty acid metabolism</keyword>
<dbReference type="Proteomes" id="UP001152803">
    <property type="component" value="Unassembled WGS sequence"/>
</dbReference>
<comment type="catalytic activity">
    <reaction evidence="21">
        <text>(15S)-hydroxy-(5Z,8Z,11Z,13E)-eicosatetraenoate + NAD(+) = 15-oxo-(5Z,8Z,11Z,13E)-eicosatetraenoate + NADH + H(+)</text>
        <dbReference type="Rhea" id="RHEA:23260"/>
        <dbReference type="ChEBI" id="CHEBI:15378"/>
        <dbReference type="ChEBI" id="CHEBI:57409"/>
        <dbReference type="ChEBI" id="CHEBI:57410"/>
        <dbReference type="ChEBI" id="CHEBI:57540"/>
        <dbReference type="ChEBI" id="CHEBI:57945"/>
        <dbReference type="EC" id="1.1.1.232"/>
    </reaction>
    <physiologicalReaction direction="left-to-right" evidence="21">
        <dbReference type="Rhea" id="RHEA:23261"/>
    </physiologicalReaction>
</comment>
<comment type="function">
    <text evidence="9">Catalyzes the NAD-dependent dehydrogenation (oxidation) of a broad array of hydroxylated polyunsaturated fatty acids (mainly eicosanoids and docosanoids, including prostaglandins, lipoxins and resolvins), yielding their corresponding keto (oxo) metabolites. Decreases the levels of the pro-proliferative prostaglandins such as prostaglandin E2 (whose activity is increased in cancer because of an increase in the expression of cyclooxygenase 2) and generates oxo-fatty acid products that can profoundly influence cell function by abrogating pro-inflammatory cytokine expression. Converts resolvins E1, D1 and D2 to their oxo products, which represents a mode of resolvin inactivation. Resolvin E1 plays important roles during the resolution phase of acute inflammation, while resolvins D1 and D2 have a unique role in obesity-induced adipose inflammation.</text>
</comment>
<dbReference type="Gene3D" id="3.40.50.720">
    <property type="entry name" value="NAD(P)-binding Rossmann-like Domain"/>
    <property type="match status" value="2"/>
</dbReference>
<comment type="similarity">
    <text evidence="1 23">Belongs to the short-chain dehydrogenases/reductases (SDR) family.</text>
</comment>
<comment type="catalytic activity">
    <reaction evidence="19">
        <text>prostaglandin E2 + NAD(+) = 15-oxoprostaglandin E2 + NADH + H(+)</text>
        <dbReference type="Rhea" id="RHEA:11876"/>
        <dbReference type="ChEBI" id="CHEBI:15378"/>
        <dbReference type="ChEBI" id="CHEBI:57400"/>
        <dbReference type="ChEBI" id="CHEBI:57540"/>
        <dbReference type="ChEBI" id="CHEBI:57945"/>
        <dbReference type="ChEBI" id="CHEBI:606564"/>
        <dbReference type="EC" id="1.1.1.141"/>
    </reaction>
    <physiologicalReaction direction="left-to-right" evidence="19">
        <dbReference type="Rhea" id="RHEA:11877"/>
    </physiologicalReaction>
</comment>
<dbReference type="InterPro" id="IPR036291">
    <property type="entry name" value="NAD(P)-bd_dom_sf"/>
</dbReference>
<comment type="catalytic activity">
    <reaction evidence="18">
        <text>prostaglandin A1 + NAD(+) = 15-oxo-prostaglandin A1 + NADH + H(+)</text>
        <dbReference type="Rhea" id="RHEA:41263"/>
        <dbReference type="ChEBI" id="CHEBI:15378"/>
        <dbReference type="ChEBI" id="CHEBI:57398"/>
        <dbReference type="ChEBI" id="CHEBI:57540"/>
        <dbReference type="ChEBI" id="CHEBI:57945"/>
        <dbReference type="ChEBI" id="CHEBI:85072"/>
    </reaction>
    <physiologicalReaction direction="left-to-right" evidence="18">
        <dbReference type="Rhea" id="RHEA:41264"/>
    </physiologicalReaction>
</comment>
<dbReference type="InterPro" id="IPR002347">
    <property type="entry name" value="SDR_fam"/>
</dbReference>
<dbReference type="PROSITE" id="PS00061">
    <property type="entry name" value="ADH_SHORT"/>
    <property type="match status" value="2"/>
</dbReference>
<comment type="catalytic activity">
    <reaction evidence="22">
        <text>resolvin E1 + NAD(+) = 18-oxo-resolvin E1 + NADH + H(+)</text>
        <dbReference type="Rhea" id="RHEA:49244"/>
        <dbReference type="ChEBI" id="CHEBI:15378"/>
        <dbReference type="ChEBI" id="CHEBI:57540"/>
        <dbReference type="ChEBI" id="CHEBI:57945"/>
        <dbReference type="ChEBI" id="CHEBI:91000"/>
        <dbReference type="ChEBI" id="CHEBI:91001"/>
    </reaction>
    <physiologicalReaction direction="left-to-right" evidence="22">
        <dbReference type="Rhea" id="RHEA:49245"/>
    </physiologicalReaction>
</comment>
<comment type="catalytic activity">
    <reaction evidence="20">
        <text>resolvin D2 + NAD(+) = 16-oxoresolvin D2 + NADH + H(+)</text>
        <dbReference type="Rhea" id="RHEA:53588"/>
        <dbReference type="ChEBI" id="CHEBI:15378"/>
        <dbReference type="ChEBI" id="CHEBI:57540"/>
        <dbReference type="ChEBI" id="CHEBI:57945"/>
        <dbReference type="ChEBI" id="CHEBI:133367"/>
        <dbReference type="ChEBI" id="CHEBI:137498"/>
    </reaction>
    <physiologicalReaction direction="left-to-right" evidence="20">
        <dbReference type="Rhea" id="RHEA:53589"/>
    </physiologicalReaction>
</comment>
<dbReference type="EMBL" id="JAFJMO010000005">
    <property type="protein sequence ID" value="KAJ8276755.1"/>
    <property type="molecule type" value="Genomic_DNA"/>
</dbReference>
<sequence length="469" mass="50408">MNHRFREQSDNQHTLRPSRTPPGLSTKIMALIGKVALVTGAGQGLGKGFSDILLKNGAKVALLDINENIGENTRADFGKGYGEDRVCFFTCDVASVEQLEDAFQKTIERFGRINIMSNNAGILNETNWEKMVAVNLNAVIRGTYLALQHMKKDTGGEGGVIVNTASLAGLGFLLTVPVYTATKHGVVGFTRAVAGASEESGYGVRINALCPGLVKTALLDSTSERHGQFAHLSHLSKEVVKKCGILEVPVVAEGFLQLVMDEGKNGAVMKITHEDAFQKTIERFGRIHIMSNNAGIMDETNWEKMVAINLNAVIQGTYLALQHMKKDTGGEGGVIVNIASMAGLAPFLIFPVYAAAKHAVVGFSRSVADASMMSGYGVRINTLCPTAVSTPLLGAVADEKKNGPFSHLFNLIGDTAKLRKIEVPAVAEGFLQLVTDEDKNGAVMVVKEEGCSYVDFPKEFMLDLKAHIP</sequence>
<protein>
    <recommendedName>
        <fullName evidence="6">15-hydroxyprostaglandin dehydrogenase [NAD(+)]</fullName>
        <ecNumber evidence="4">1.1.1.141</ecNumber>
        <ecNumber evidence="5">1.1.1.232</ecNumber>
    </recommendedName>
    <alternativeName>
        <fullName evidence="8">Eicosanoid/docosanoid dehydrogenase [NAD(+)]</fullName>
    </alternativeName>
    <alternativeName>
        <fullName evidence="7">Prostaglandin dehydrogenase 1</fullName>
    </alternativeName>
</protein>
<dbReference type="EC" id="1.1.1.232" evidence="5"/>
<dbReference type="InterPro" id="IPR020904">
    <property type="entry name" value="Sc_DH/Rdtase_CS"/>
</dbReference>
<evidence type="ECO:0000256" key="16">
    <source>
        <dbReference type="ARBA" id="ARBA00048393"/>
    </source>
</evidence>
<evidence type="ECO:0000256" key="4">
    <source>
        <dbReference type="ARBA" id="ARBA00038968"/>
    </source>
</evidence>
<evidence type="ECO:0000256" key="18">
    <source>
        <dbReference type="ARBA" id="ARBA00048611"/>
    </source>
</evidence>
<dbReference type="OrthoDB" id="37659at2759"/>
<evidence type="ECO:0000313" key="26">
    <source>
        <dbReference type="Proteomes" id="UP001152803"/>
    </source>
</evidence>
<evidence type="ECO:0000256" key="12">
    <source>
        <dbReference type="ARBA" id="ARBA00048008"/>
    </source>
</evidence>
<evidence type="ECO:0000256" key="17">
    <source>
        <dbReference type="ARBA" id="ARBA00048535"/>
    </source>
</evidence>
<keyword evidence="2" id="KW-0644">Prostaglandin metabolism</keyword>
<dbReference type="GO" id="GO:0016404">
    <property type="term" value="F:15-hydroxyprostaglandin dehydrogenase (NAD+) activity"/>
    <property type="evidence" value="ECO:0007669"/>
    <property type="project" value="UniProtKB-EC"/>
</dbReference>
<evidence type="ECO:0000256" key="6">
    <source>
        <dbReference type="ARBA" id="ARBA00040276"/>
    </source>
</evidence>
<comment type="catalytic activity">
    <reaction evidence="10">
        <text>prostaglandin E1 + NAD(+) = 15-oxoprostaglandin E1 + NADH + H(+)</text>
        <dbReference type="Rhea" id="RHEA:16477"/>
        <dbReference type="ChEBI" id="CHEBI:15378"/>
        <dbReference type="ChEBI" id="CHEBI:57397"/>
        <dbReference type="ChEBI" id="CHEBI:57401"/>
        <dbReference type="ChEBI" id="CHEBI:57540"/>
        <dbReference type="ChEBI" id="CHEBI:57945"/>
    </reaction>
    <physiologicalReaction direction="left-to-right" evidence="10">
        <dbReference type="Rhea" id="RHEA:16478"/>
    </physiologicalReaction>
</comment>
<evidence type="ECO:0000256" key="21">
    <source>
        <dbReference type="ARBA" id="ARBA00049151"/>
    </source>
</evidence>
<organism evidence="25 26">
    <name type="scientific">Conger conger</name>
    <name type="common">Conger eel</name>
    <name type="synonym">Muraena conger</name>
    <dbReference type="NCBI Taxonomy" id="82655"/>
    <lineage>
        <taxon>Eukaryota</taxon>
        <taxon>Metazoa</taxon>
        <taxon>Chordata</taxon>
        <taxon>Craniata</taxon>
        <taxon>Vertebrata</taxon>
        <taxon>Euteleostomi</taxon>
        <taxon>Actinopterygii</taxon>
        <taxon>Neopterygii</taxon>
        <taxon>Teleostei</taxon>
        <taxon>Anguilliformes</taxon>
        <taxon>Congridae</taxon>
        <taxon>Conger</taxon>
    </lineage>
</organism>
<evidence type="ECO:0000256" key="5">
    <source>
        <dbReference type="ARBA" id="ARBA00039060"/>
    </source>
</evidence>
<evidence type="ECO:0000256" key="24">
    <source>
        <dbReference type="SAM" id="MobiDB-lite"/>
    </source>
</evidence>
<dbReference type="FunFam" id="3.40.50.720:FF:000149">
    <property type="entry name" value="15-hydroxyprostaglandin dehydrogenase [NAD(+)]"/>
    <property type="match status" value="1"/>
</dbReference>
<proteinExistence type="inferred from homology"/>
<evidence type="ECO:0000256" key="2">
    <source>
        <dbReference type="ARBA" id="ARBA00022501"/>
    </source>
</evidence>
<comment type="catalytic activity">
    <reaction evidence="17">
        <text>lipoxin A4 + NAD(+) = 15-oxo-(5S,6R)-dihydroxy-(7E,9E,11Z,13E)-eicosatetraenoate + NADH + H(+)</text>
        <dbReference type="Rhea" id="RHEA:41572"/>
        <dbReference type="ChEBI" id="CHEBI:15378"/>
        <dbReference type="ChEBI" id="CHEBI:57540"/>
        <dbReference type="ChEBI" id="CHEBI:57945"/>
        <dbReference type="ChEBI" id="CHEBI:67026"/>
        <dbReference type="ChEBI" id="CHEBI:78311"/>
    </reaction>
    <physiologicalReaction direction="left-to-right" evidence="17">
        <dbReference type="Rhea" id="RHEA:41573"/>
    </physiologicalReaction>
</comment>
<evidence type="ECO:0000256" key="14">
    <source>
        <dbReference type="ARBA" id="ARBA00048144"/>
    </source>
</evidence>
<keyword evidence="26" id="KW-1185">Reference proteome</keyword>
<dbReference type="CDD" id="cd05233">
    <property type="entry name" value="SDR_c"/>
    <property type="match status" value="1"/>
</dbReference>
<evidence type="ECO:0000256" key="11">
    <source>
        <dbReference type="ARBA" id="ARBA00047672"/>
    </source>
</evidence>
<dbReference type="EC" id="1.1.1.141" evidence="4"/>
<dbReference type="Pfam" id="PF00106">
    <property type="entry name" value="adh_short"/>
    <property type="match status" value="2"/>
</dbReference>
<evidence type="ECO:0000256" key="3">
    <source>
        <dbReference type="ARBA" id="ARBA00023002"/>
    </source>
</evidence>
<dbReference type="GO" id="GO:0006693">
    <property type="term" value="P:prostaglandin metabolic process"/>
    <property type="evidence" value="ECO:0007669"/>
    <property type="project" value="UniProtKB-KW"/>
</dbReference>
<gene>
    <name evidence="25" type="ORF">COCON_G00085070</name>
</gene>
<dbReference type="PANTHER" id="PTHR44229:SF5">
    <property type="entry name" value="15-HYDROXYPROSTAGLANDIN DEHYDROGENASE [NAD(+)]"/>
    <property type="match status" value="1"/>
</dbReference>
<evidence type="ECO:0000256" key="1">
    <source>
        <dbReference type="ARBA" id="ARBA00006484"/>
    </source>
</evidence>
<dbReference type="CDD" id="cd05323">
    <property type="entry name" value="ADH_SDR_c_like"/>
    <property type="match status" value="1"/>
</dbReference>
<keyword evidence="3" id="KW-0560">Oxidoreductase</keyword>
<dbReference type="PRINTS" id="PR00081">
    <property type="entry name" value="GDHRDH"/>
</dbReference>
<evidence type="ECO:0000256" key="13">
    <source>
        <dbReference type="ARBA" id="ARBA00048140"/>
    </source>
</evidence>